<keyword evidence="1" id="KW-0812">Transmembrane</keyword>
<evidence type="ECO:0000313" key="3">
    <source>
        <dbReference type="Proteomes" id="UP000224871"/>
    </source>
</evidence>
<reference evidence="2 3" key="1">
    <citation type="journal article" date="2017" name="Nat. Microbiol.">
        <title>Natural product diversity associated with the nematode symbionts Photorhabdus and Xenorhabdus.</title>
        <authorList>
            <person name="Tobias N.J."/>
            <person name="Wolff H."/>
            <person name="Djahanschiri B."/>
            <person name="Grundmann F."/>
            <person name="Kronenwerth M."/>
            <person name="Shi Y.M."/>
            <person name="Simonyi S."/>
            <person name="Grun P."/>
            <person name="Shapiro-Ilan D."/>
            <person name="Pidot S.J."/>
            <person name="Stinear T.P."/>
            <person name="Ebersberger I."/>
            <person name="Bode H.B."/>
        </authorList>
    </citation>
    <scope>NUCLEOTIDE SEQUENCE [LARGE SCALE GENOMIC DNA]</scope>
    <source>
        <strain evidence="2 3">DSM 16336</strain>
    </source>
</reference>
<name>A0A2G0N944_9GAMM</name>
<sequence length="76" mass="9087">MDEYQLYILLRIYFWIILSLFLFVLIPCWIYSTLMIFKENTIIKRVLYAVLSLFCFIISASIVFAGVAFPYIEFLI</sequence>
<protein>
    <submittedName>
        <fullName evidence="2">Uncharacterized protein</fullName>
    </submittedName>
</protein>
<proteinExistence type="predicted"/>
<dbReference type="EMBL" id="NIBU01000041">
    <property type="protein sequence ID" value="PHM31213.1"/>
    <property type="molecule type" value="Genomic_DNA"/>
</dbReference>
<dbReference type="Proteomes" id="UP000224871">
    <property type="component" value="Unassembled WGS sequence"/>
</dbReference>
<evidence type="ECO:0000256" key="1">
    <source>
        <dbReference type="SAM" id="Phobius"/>
    </source>
</evidence>
<accession>A0A2G0N944</accession>
<comment type="caution">
    <text evidence="2">The sequence shown here is derived from an EMBL/GenBank/DDBJ whole genome shotgun (WGS) entry which is preliminary data.</text>
</comment>
<evidence type="ECO:0000313" key="2">
    <source>
        <dbReference type="EMBL" id="PHM31213.1"/>
    </source>
</evidence>
<feature type="transmembrane region" description="Helical" evidence="1">
    <location>
        <begin position="12"/>
        <end position="34"/>
    </location>
</feature>
<organism evidence="2 3">
    <name type="scientific">Xenorhabdus innexi</name>
    <dbReference type="NCBI Taxonomy" id="290109"/>
    <lineage>
        <taxon>Bacteria</taxon>
        <taxon>Pseudomonadati</taxon>
        <taxon>Pseudomonadota</taxon>
        <taxon>Gammaproteobacteria</taxon>
        <taxon>Enterobacterales</taxon>
        <taxon>Morganellaceae</taxon>
        <taxon>Xenorhabdus</taxon>
    </lineage>
</organism>
<gene>
    <name evidence="2" type="ORF">Xinn_02922</name>
</gene>
<keyword evidence="3" id="KW-1185">Reference proteome</keyword>
<keyword evidence="1" id="KW-0472">Membrane</keyword>
<feature type="transmembrane region" description="Helical" evidence="1">
    <location>
        <begin position="46"/>
        <end position="72"/>
    </location>
</feature>
<keyword evidence="1" id="KW-1133">Transmembrane helix</keyword>